<protein>
    <submittedName>
        <fullName evidence="2">Uncharacterized protein</fullName>
    </submittedName>
</protein>
<dbReference type="Proteomes" id="UP000707731">
    <property type="component" value="Unassembled WGS sequence"/>
</dbReference>
<comment type="caution">
    <text evidence="2">The sequence shown here is derived from an EMBL/GenBank/DDBJ whole genome shotgun (WGS) entry which is preliminary data.</text>
</comment>
<accession>A0ABS0DIS0</accession>
<reference evidence="2 3" key="1">
    <citation type="submission" date="2020-10" db="EMBL/GenBank/DDBJ databases">
        <title>Identification of Nocardia species via Next-generation sequencing and recognition of intraspecies genetic diversity.</title>
        <authorList>
            <person name="Li P."/>
            <person name="Li P."/>
            <person name="Lu B."/>
        </authorList>
    </citation>
    <scope>NUCLEOTIDE SEQUENCE [LARGE SCALE GENOMIC DNA]</scope>
    <source>
        <strain evidence="2 3">BJ06-0143</strain>
    </source>
</reference>
<proteinExistence type="predicted"/>
<evidence type="ECO:0000256" key="1">
    <source>
        <dbReference type="SAM" id="Phobius"/>
    </source>
</evidence>
<name>A0ABS0DIS0_9NOCA</name>
<dbReference type="RefSeq" id="WP_195005182.1">
    <property type="nucleotide sequence ID" value="NZ_JADLQN010000013.1"/>
</dbReference>
<gene>
    <name evidence="2" type="ORF">IU449_28000</name>
</gene>
<keyword evidence="1" id="KW-0812">Transmembrane</keyword>
<keyword evidence="3" id="KW-1185">Reference proteome</keyword>
<evidence type="ECO:0000313" key="3">
    <source>
        <dbReference type="Proteomes" id="UP000707731"/>
    </source>
</evidence>
<keyword evidence="1" id="KW-0472">Membrane</keyword>
<keyword evidence="1" id="KW-1133">Transmembrane helix</keyword>
<sequence length="71" mass="6961">MATVHHPTVDIAGSAWPVYKLEAVVAGLAIALVLGLVTGSAQVAVLAAAAVASVRAACALAGSRVCAPPER</sequence>
<feature type="transmembrane region" description="Helical" evidence="1">
    <location>
        <begin position="24"/>
        <end position="54"/>
    </location>
</feature>
<dbReference type="EMBL" id="JADLQN010000013">
    <property type="protein sequence ID" value="MBF6358347.1"/>
    <property type="molecule type" value="Genomic_DNA"/>
</dbReference>
<evidence type="ECO:0000313" key="2">
    <source>
        <dbReference type="EMBL" id="MBF6358347.1"/>
    </source>
</evidence>
<organism evidence="2 3">
    <name type="scientific">Nocardia higoensis</name>
    <dbReference type="NCBI Taxonomy" id="228599"/>
    <lineage>
        <taxon>Bacteria</taxon>
        <taxon>Bacillati</taxon>
        <taxon>Actinomycetota</taxon>
        <taxon>Actinomycetes</taxon>
        <taxon>Mycobacteriales</taxon>
        <taxon>Nocardiaceae</taxon>
        <taxon>Nocardia</taxon>
    </lineage>
</organism>